<evidence type="ECO:0000313" key="3">
    <source>
        <dbReference type="Proteomes" id="UP000185639"/>
    </source>
</evidence>
<dbReference type="NCBIfam" id="NF040521">
    <property type="entry name" value="C45_proenzyme"/>
    <property type="match status" value="1"/>
</dbReference>
<dbReference type="Proteomes" id="UP000185639">
    <property type="component" value="Unassembled WGS sequence"/>
</dbReference>
<organism evidence="2 3">
    <name type="scientific">Thalassolituus maritimus</name>
    <dbReference type="NCBI Taxonomy" id="484498"/>
    <lineage>
        <taxon>Bacteria</taxon>
        <taxon>Pseudomonadati</taxon>
        <taxon>Pseudomonadota</taxon>
        <taxon>Gammaproteobacteria</taxon>
        <taxon>Oceanospirillales</taxon>
        <taxon>Oceanospirillaceae</taxon>
        <taxon>Thalassolituus</taxon>
    </lineage>
</organism>
<evidence type="ECO:0000259" key="1">
    <source>
        <dbReference type="Pfam" id="PF03417"/>
    </source>
</evidence>
<keyword evidence="3" id="KW-1185">Reference proteome</keyword>
<dbReference type="Pfam" id="PF03417">
    <property type="entry name" value="AAT"/>
    <property type="match status" value="1"/>
</dbReference>
<name>A0A1N7QA71_9GAMM</name>
<dbReference type="InterPro" id="IPR005079">
    <property type="entry name" value="Peptidase_C45_hydrolase"/>
</dbReference>
<keyword evidence="2" id="KW-0808">Transferase</keyword>
<proteinExistence type="predicted"/>
<dbReference type="GO" id="GO:0016740">
    <property type="term" value="F:transferase activity"/>
    <property type="evidence" value="ECO:0007669"/>
    <property type="project" value="UniProtKB-KW"/>
</dbReference>
<accession>A0A1N7QA71</accession>
<dbReference type="Gene3D" id="1.10.10.2120">
    <property type="match status" value="1"/>
</dbReference>
<gene>
    <name evidence="2" type="ORF">SAMN05421686_11629</name>
</gene>
<sequence>MNECLETYLDVLKDKVPDLLLELEGLADGAGITRLQALAFQYRRELIGINAQPDSQKVVGDCTTFAVNADNSHLLGQTVDQDGLISEFATVLKIKSADPAAPEILMFSFVGMLGYLGINSFGVGVCINLLTTNVVAKGVSPYLLVREMLNCRSAEEAVARIRKLPKATARAFTIVDKFGITCCEFTTDSFYSWQPEGDFFRANHFLHSALIPDDRLNIFSRNGSLKRQELMAQGIRKEGTSVDACFSVFSDHSLFPVGLCAHAQGDYRRPDTVAAVMLNPSEGTLWVCKGHPCESQPVRFQIGC</sequence>
<evidence type="ECO:0000313" key="2">
    <source>
        <dbReference type="EMBL" id="SIT19487.1"/>
    </source>
</evidence>
<dbReference type="PANTHER" id="PTHR34180:SF1">
    <property type="entry name" value="BETA-ALANYL-DOPAMINE_CARCININE HYDROLASE"/>
    <property type="match status" value="1"/>
</dbReference>
<dbReference type="InterPro" id="IPR047801">
    <property type="entry name" value="Peptidase_C45"/>
</dbReference>
<dbReference type="EMBL" id="FTOH01000016">
    <property type="protein sequence ID" value="SIT19487.1"/>
    <property type="molecule type" value="Genomic_DNA"/>
</dbReference>
<protein>
    <submittedName>
        <fullName evidence="2">Acyl-coenzyme A:6-aminopenicillanic acid acyl-transferase</fullName>
    </submittedName>
</protein>
<dbReference type="Gene3D" id="3.60.60.10">
    <property type="entry name" value="Penicillin V Acylase, Chain A"/>
    <property type="match status" value="1"/>
</dbReference>
<reference evidence="3" key="1">
    <citation type="submission" date="2017-01" db="EMBL/GenBank/DDBJ databases">
        <authorList>
            <person name="Varghese N."/>
            <person name="Submissions S."/>
        </authorList>
    </citation>
    <scope>NUCLEOTIDE SEQUENCE [LARGE SCALE GENOMIC DNA]</scope>
    <source>
        <strain evidence="3">DSM 24913</strain>
    </source>
</reference>
<dbReference type="AlphaFoldDB" id="A0A1N7QA71"/>
<dbReference type="InterPro" id="IPR047794">
    <property type="entry name" value="C45_proenzyme-like"/>
</dbReference>
<dbReference type="PANTHER" id="PTHR34180">
    <property type="entry name" value="PEPTIDASE C45"/>
    <property type="match status" value="1"/>
</dbReference>
<feature type="domain" description="Peptidase C45 hydrolase" evidence="1">
    <location>
        <begin position="68"/>
        <end position="292"/>
    </location>
</feature>
<dbReference type="STRING" id="484498.SAMN05421686_11629"/>